<keyword evidence="13" id="KW-1185">Reference proteome</keyword>
<keyword evidence="8" id="KW-0413">Isomerase</keyword>
<accession>A0A2P8A7N8</accession>
<sequence length="503" mass="53792">MTRFRPCIDLHAGSVKQIVGGTLTTTDSELKTNYVSKLPSSHYASLYRQHELQGAHVIMLGPGNDAAAKEACAAWPNGLQVGGGINDKNAAQWIEAGAERVIITSFLFPDGKFSLERLQAVLTALGGDKEKLVIDLSCRRKGNGWWVAMNKWQTITDMELNQESVALLEPYCSEFLIHAADNEGLQQGIDHELVKNLAEWCSIPVTYAGGGRNLQDLDLVEDLSSGKVDLTIGSALDIFGGSGVTFEDYKMLAITPLFALAATAFAAPTVYTVGDSTMAKNGGGAGWSDGWGQYLGYSLSLPVVNRAVAGRSARSYTREGRFTELNNLVKSGDFVIIELGHNDGGSPNSGTDNGRSDCPGTGAETCQTTYNGVAETVLTFNAYIQNAANALKAKGVNVILSSQTPNNPVESGKFSYVPARFVAAMKLASTNTKTLYIDHGNYTAQAYKRRTVAQVNAFFPREHTHTSPQGADVVAKAFVKGLSCSTSALKGYIKNATIEGTCL</sequence>
<dbReference type="STRING" id="40998.A0A2P8A7N8"/>
<dbReference type="InterPro" id="IPR001087">
    <property type="entry name" value="GDSL"/>
</dbReference>
<dbReference type="GO" id="GO:0000162">
    <property type="term" value="P:L-tryptophan biosynthetic process"/>
    <property type="evidence" value="ECO:0007669"/>
    <property type="project" value="TreeGrafter"/>
</dbReference>
<dbReference type="Pfam" id="PF00977">
    <property type="entry name" value="His_biosynth"/>
    <property type="match status" value="1"/>
</dbReference>
<evidence type="ECO:0000256" key="3">
    <source>
        <dbReference type="ARBA" id="ARBA00009667"/>
    </source>
</evidence>
<dbReference type="Gene3D" id="3.40.50.1110">
    <property type="entry name" value="SGNH hydrolase"/>
    <property type="match status" value="1"/>
</dbReference>
<proteinExistence type="inferred from homology"/>
<keyword evidence="6 11" id="KW-0028">Amino-acid biosynthesis</keyword>
<dbReference type="Pfam" id="PF00657">
    <property type="entry name" value="Lipase_GDSL"/>
    <property type="match status" value="1"/>
</dbReference>
<dbReference type="SUPFAM" id="SSF51366">
    <property type="entry name" value="Ribulose-phoshate binding barrel"/>
    <property type="match status" value="1"/>
</dbReference>
<dbReference type="InterPro" id="IPR011060">
    <property type="entry name" value="RibuloseP-bd_barrel"/>
</dbReference>
<dbReference type="PANTHER" id="PTHR43090:SF2">
    <property type="entry name" value="1-(5-PHOSPHORIBOSYL)-5-[(5-PHOSPHORIBOSYLAMINO)METHYLIDENEAMINO] IMIDAZOLE-4-CARBOXAMIDE ISOMERASE"/>
    <property type="match status" value="1"/>
</dbReference>
<dbReference type="InterPro" id="IPR006062">
    <property type="entry name" value="His_biosynth"/>
</dbReference>
<evidence type="ECO:0000256" key="10">
    <source>
        <dbReference type="ARBA" id="ARBA00031376"/>
    </source>
</evidence>
<dbReference type="UniPathway" id="UPA00031">
    <property type="reaction ID" value="UER00009"/>
</dbReference>
<gene>
    <name evidence="12" type="ORF">B9Z65_6110</name>
</gene>
<evidence type="ECO:0000313" key="13">
    <source>
        <dbReference type="Proteomes" id="UP000243723"/>
    </source>
</evidence>
<evidence type="ECO:0000256" key="1">
    <source>
        <dbReference type="ARBA" id="ARBA00000901"/>
    </source>
</evidence>
<dbReference type="SUPFAM" id="SSF52266">
    <property type="entry name" value="SGNH hydrolase"/>
    <property type="match status" value="1"/>
</dbReference>
<dbReference type="Proteomes" id="UP000243723">
    <property type="component" value="Unassembled WGS sequence"/>
</dbReference>
<comment type="catalytic activity">
    <reaction evidence="1">
        <text>1-(5-phospho-beta-D-ribosyl)-5-[(5-phospho-beta-D-ribosylamino)methylideneamino]imidazole-4-carboxamide = 5-[(5-phospho-1-deoxy-D-ribulos-1-ylimino)methylamino]-1-(5-phospho-beta-D-ribosyl)imidazole-4-carboxamide</text>
        <dbReference type="Rhea" id="RHEA:15469"/>
        <dbReference type="ChEBI" id="CHEBI:58435"/>
        <dbReference type="ChEBI" id="CHEBI:58525"/>
        <dbReference type="EC" id="5.3.1.16"/>
    </reaction>
</comment>
<dbReference type="FunFam" id="3.20.20.70:FF:000110">
    <property type="entry name" value="1-(5-phosphoribosyl)-5-[(5-phosphoribosylamino)methylideneamino] imidazole-4-carboxamide isomerase, chloroplastic"/>
    <property type="match status" value="1"/>
</dbReference>
<dbReference type="GO" id="GO:0016788">
    <property type="term" value="F:hydrolase activity, acting on ester bonds"/>
    <property type="evidence" value="ECO:0007669"/>
    <property type="project" value="InterPro"/>
</dbReference>
<dbReference type="CDD" id="cd04723">
    <property type="entry name" value="HisA_HisF"/>
    <property type="match status" value="1"/>
</dbReference>
<evidence type="ECO:0000256" key="6">
    <source>
        <dbReference type="ARBA" id="ARBA00022605"/>
    </source>
</evidence>
<comment type="caution">
    <text evidence="12">The sequence shown here is derived from an EMBL/GenBank/DDBJ whole genome shotgun (WGS) entry which is preliminary data.</text>
</comment>
<dbReference type="InterPro" id="IPR036514">
    <property type="entry name" value="SGNH_hydro_sf"/>
</dbReference>
<dbReference type="EC" id="5.3.1.16" evidence="4"/>
<evidence type="ECO:0000256" key="7">
    <source>
        <dbReference type="ARBA" id="ARBA00023102"/>
    </source>
</evidence>
<dbReference type="OrthoDB" id="446074at2759"/>
<dbReference type="InterPro" id="IPR011858">
    <property type="entry name" value="His6/HISN3"/>
</dbReference>
<dbReference type="NCBIfam" id="TIGR02129">
    <property type="entry name" value="hisA_euk"/>
    <property type="match status" value="1"/>
</dbReference>
<evidence type="ECO:0000256" key="9">
    <source>
        <dbReference type="ARBA" id="ARBA00030547"/>
    </source>
</evidence>
<comment type="pathway">
    <text evidence="2">Amino-acid biosynthesis; L-histidine biosynthesis; L-histidine from 5-phospho-alpha-D-ribose 1-diphosphate: step 4/9.</text>
</comment>
<dbReference type="InterPro" id="IPR013785">
    <property type="entry name" value="Aldolase_TIM"/>
</dbReference>
<dbReference type="AlphaFoldDB" id="A0A2P8A7N8"/>
<dbReference type="Gene3D" id="3.20.20.70">
    <property type="entry name" value="Aldolase class I"/>
    <property type="match status" value="1"/>
</dbReference>
<comment type="similarity">
    <text evidence="3 11">Belongs to the HisA/HisF family.</text>
</comment>
<dbReference type="InterPro" id="IPR044524">
    <property type="entry name" value="Isoase_HisA-like"/>
</dbReference>
<protein>
    <recommendedName>
        <fullName evidence="5">1-(5-phosphoribosyl)-5-[(5-phosphoribosylamino)methylideneamino] imidazole-4-carboxamide isomerase</fullName>
        <ecNumber evidence="4">5.3.1.16</ecNumber>
    </recommendedName>
    <alternativeName>
        <fullName evidence="10">5-proFAR isomerase</fullName>
    </alternativeName>
    <alternativeName>
        <fullName evidence="9">Phosphoribosylformimino-5-aminoimidazole carboxamide ribotide isomerase</fullName>
    </alternativeName>
</protein>
<dbReference type="PANTHER" id="PTHR43090">
    <property type="entry name" value="1-(5-PHOSPHORIBOSYL)-5-[(5-PHOSPHORIBOSYLAMINO)METHYLIDENEAMINO] IMIDAZOLE-4-CARBOXAMIDE ISOMERASE"/>
    <property type="match status" value="1"/>
</dbReference>
<evidence type="ECO:0000313" key="12">
    <source>
        <dbReference type="EMBL" id="PSK56486.1"/>
    </source>
</evidence>
<dbReference type="GO" id="GO:0005737">
    <property type="term" value="C:cytoplasm"/>
    <property type="evidence" value="ECO:0007669"/>
    <property type="project" value="TreeGrafter"/>
</dbReference>
<evidence type="ECO:0000256" key="4">
    <source>
        <dbReference type="ARBA" id="ARBA00012550"/>
    </source>
</evidence>
<dbReference type="GO" id="GO:0000105">
    <property type="term" value="P:L-histidine biosynthetic process"/>
    <property type="evidence" value="ECO:0007669"/>
    <property type="project" value="UniProtKB-UniPathway"/>
</dbReference>
<evidence type="ECO:0000256" key="11">
    <source>
        <dbReference type="RuleBase" id="RU003657"/>
    </source>
</evidence>
<evidence type="ECO:0000256" key="8">
    <source>
        <dbReference type="ARBA" id="ARBA00023235"/>
    </source>
</evidence>
<dbReference type="EMBL" id="NHZQ01000060">
    <property type="protein sequence ID" value="PSK56486.1"/>
    <property type="molecule type" value="Genomic_DNA"/>
</dbReference>
<reference evidence="12 13" key="1">
    <citation type="submission" date="2017-05" db="EMBL/GenBank/DDBJ databases">
        <title>Draft genome sequence of Elsinoe australis.</title>
        <authorList>
            <person name="Cheng Q."/>
        </authorList>
    </citation>
    <scope>NUCLEOTIDE SEQUENCE [LARGE SCALE GENOMIC DNA]</scope>
    <source>
        <strain evidence="12 13">NL1</strain>
    </source>
</reference>
<evidence type="ECO:0000256" key="5">
    <source>
        <dbReference type="ARBA" id="ARBA00018464"/>
    </source>
</evidence>
<organism evidence="12 13">
    <name type="scientific">Elsinoe australis</name>
    <dbReference type="NCBI Taxonomy" id="40998"/>
    <lineage>
        <taxon>Eukaryota</taxon>
        <taxon>Fungi</taxon>
        <taxon>Dikarya</taxon>
        <taxon>Ascomycota</taxon>
        <taxon>Pezizomycotina</taxon>
        <taxon>Dothideomycetes</taxon>
        <taxon>Dothideomycetidae</taxon>
        <taxon>Myriangiales</taxon>
        <taxon>Elsinoaceae</taxon>
        <taxon>Elsinoe</taxon>
    </lineage>
</organism>
<name>A0A2P8A7N8_9PEZI</name>
<evidence type="ECO:0000256" key="2">
    <source>
        <dbReference type="ARBA" id="ARBA00005133"/>
    </source>
</evidence>
<keyword evidence="7 11" id="KW-0368">Histidine biosynthesis</keyword>
<dbReference type="GO" id="GO:0003949">
    <property type="term" value="F:1-(5-phosphoribosyl)-5-[(5-phosphoribosylamino)methylideneamino]imidazole-4-carboxamide isomerase activity"/>
    <property type="evidence" value="ECO:0007669"/>
    <property type="project" value="UniProtKB-EC"/>
</dbReference>